<dbReference type="Pfam" id="PF06580">
    <property type="entry name" value="His_kinase"/>
    <property type="match status" value="1"/>
</dbReference>
<evidence type="ECO:0000313" key="5">
    <source>
        <dbReference type="Proteomes" id="UP000515679"/>
    </source>
</evidence>
<dbReference type="GO" id="GO:0000155">
    <property type="term" value="F:phosphorelay sensor kinase activity"/>
    <property type="evidence" value="ECO:0007669"/>
    <property type="project" value="InterPro"/>
</dbReference>
<name>A0A7G5C386_9BACL</name>
<dbReference type="Gene3D" id="3.30.565.10">
    <property type="entry name" value="Histidine kinase-like ATPase, C-terminal domain"/>
    <property type="match status" value="1"/>
</dbReference>
<evidence type="ECO:0000259" key="3">
    <source>
        <dbReference type="Pfam" id="PF06580"/>
    </source>
</evidence>
<keyword evidence="1" id="KW-0472">Membrane</keyword>
<proteinExistence type="predicted"/>
<dbReference type="InterPro" id="IPR050640">
    <property type="entry name" value="Bact_2-comp_sensor_kinase"/>
</dbReference>
<dbReference type="Pfam" id="PF02518">
    <property type="entry name" value="HATPase_c"/>
    <property type="match status" value="1"/>
</dbReference>
<sequence length="617" mass="70597">MGERRRIGNGWTIRTIRGKFLLLTLLLTVVPMVALSFTFYRIAVQSLGNKAEEHAYQSRLMSANFLNGTISDLNDLTNAILGNPEVQSILQQTSSDDYEFLRNVERMNKIIRAQTQTKSYIISTLVYAANGGSNRSFYQGNDSIRFGGLPTLEEARDYYEWLSQNNRLTWHSGSPFVRTDFSIPDEHLYVGKLLRRTEGNYEELGFLMLEIEKSSFFHGISFLEPDSKSQYWILDQVGNPIYRLPENDNADFKALRQIANEAKTKPEQDKEWLDWHGKRSMVSYVPLNLNGWTLLHRVDSEALFEDANRIGRLTIQIFLVVLLAGWILAYRMSDTIRRPLRKLRGLMTLTGGGAASTSVAFDTRDEVGQIGERLHRTMRENQRLNDQIYEAMLSWKEAEFRALQAQINPHFLYNTLESLNGLALANGQREMSEMIGALGKFFRIALSQGSEVIRIGEEVEHVNAYVRVQQFRFRDKFEWISEVDDDILTGYVPKLILQPLVENAIYHGLKKRKGVAYLMLAGEKDDGVVKFSVSDDGNGIEPERLEQIRQALEGEETEDKIGFGLRNVHARLRYYGPQYGVQISSEPGLYTTVTLIVPWWTNRPEGGRKHVPTVDRG</sequence>
<dbReference type="EMBL" id="CP041969">
    <property type="protein sequence ID" value="QMV43670.1"/>
    <property type="molecule type" value="Genomic_DNA"/>
</dbReference>
<dbReference type="InterPro" id="IPR036890">
    <property type="entry name" value="HATPase_C_sf"/>
</dbReference>
<dbReference type="InterPro" id="IPR003594">
    <property type="entry name" value="HATPase_dom"/>
</dbReference>
<organism evidence="4 5">
    <name type="scientific">Cohnella cholangitidis</name>
    <dbReference type="NCBI Taxonomy" id="2598458"/>
    <lineage>
        <taxon>Bacteria</taxon>
        <taxon>Bacillati</taxon>
        <taxon>Bacillota</taxon>
        <taxon>Bacilli</taxon>
        <taxon>Bacillales</taxon>
        <taxon>Paenibacillaceae</taxon>
        <taxon>Cohnella</taxon>
    </lineage>
</organism>
<dbReference type="GO" id="GO:0016020">
    <property type="term" value="C:membrane"/>
    <property type="evidence" value="ECO:0007669"/>
    <property type="project" value="InterPro"/>
</dbReference>
<keyword evidence="1" id="KW-0812">Transmembrane</keyword>
<dbReference type="Gene3D" id="6.10.340.10">
    <property type="match status" value="1"/>
</dbReference>
<dbReference type="PANTHER" id="PTHR34220">
    <property type="entry name" value="SENSOR HISTIDINE KINASE YPDA"/>
    <property type="match status" value="1"/>
</dbReference>
<feature type="transmembrane region" description="Helical" evidence="1">
    <location>
        <begin position="20"/>
        <end position="40"/>
    </location>
</feature>
<evidence type="ECO:0000256" key="1">
    <source>
        <dbReference type="SAM" id="Phobius"/>
    </source>
</evidence>
<keyword evidence="4" id="KW-0808">Transferase</keyword>
<dbReference type="InterPro" id="IPR010559">
    <property type="entry name" value="Sig_transdc_His_kin_internal"/>
</dbReference>
<dbReference type="KEGG" id="cchl:FPL14_22705"/>
<evidence type="ECO:0000313" key="4">
    <source>
        <dbReference type="EMBL" id="QMV43670.1"/>
    </source>
</evidence>
<feature type="transmembrane region" description="Helical" evidence="1">
    <location>
        <begin position="313"/>
        <end position="332"/>
    </location>
</feature>
<dbReference type="PANTHER" id="PTHR34220:SF7">
    <property type="entry name" value="SENSOR HISTIDINE KINASE YPDA"/>
    <property type="match status" value="1"/>
</dbReference>
<protein>
    <submittedName>
        <fullName evidence="4">Sensor histidine kinase</fullName>
    </submittedName>
</protein>
<keyword evidence="4" id="KW-0418">Kinase</keyword>
<gene>
    <name evidence="4" type="ORF">FPL14_22705</name>
</gene>
<reference evidence="4 5" key="1">
    <citation type="submission" date="2019-07" db="EMBL/GenBank/DDBJ databases">
        <authorList>
            <person name="Kim J.K."/>
            <person name="Cheong H.-M."/>
            <person name="Choi Y."/>
            <person name="Hwang K.J."/>
            <person name="Lee S."/>
            <person name="Choi C."/>
        </authorList>
    </citation>
    <scope>NUCLEOTIDE SEQUENCE [LARGE SCALE GENOMIC DNA]</scope>
    <source>
        <strain evidence="4 5">KS 22</strain>
    </source>
</reference>
<feature type="domain" description="Signal transduction histidine kinase internal region" evidence="3">
    <location>
        <begin position="398"/>
        <end position="477"/>
    </location>
</feature>
<accession>A0A7G5C386</accession>
<evidence type="ECO:0000259" key="2">
    <source>
        <dbReference type="Pfam" id="PF02518"/>
    </source>
</evidence>
<dbReference type="AlphaFoldDB" id="A0A7G5C386"/>
<dbReference type="SUPFAM" id="SSF55874">
    <property type="entry name" value="ATPase domain of HSP90 chaperone/DNA topoisomerase II/histidine kinase"/>
    <property type="match status" value="1"/>
</dbReference>
<dbReference type="Proteomes" id="UP000515679">
    <property type="component" value="Chromosome"/>
</dbReference>
<feature type="domain" description="Histidine kinase/HSP90-like ATPase" evidence="2">
    <location>
        <begin position="495"/>
        <end position="598"/>
    </location>
</feature>
<keyword evidence="1" id="KW-1133">Transmembrane helix</keyword>
<dbReference type="RefSeq" id="WP_182299907.1">
    <property type="nucleotide sequence ID" value="NZ_CP041969.1"/>
</dbReference>
<keyword evidence="5" id="KW-1185">Reference proteome</keyword>